<dbReference type="PROSITE" id="PS01060">
    <property type="entry name" value="FLIP_1"/>
    <property type="match status" value="1"/>
</dbReference>
<dbReference type="NCBIfam" id="TIGR01102">
    <property type="entry name" value="yscR"/>
    <property type="match status" value="1"/>
</dbReference>
<evidence type="ECO:0000256" key="5">
    <source>
        <dbReference type="ARBA" id="ARBA00022989"/>
    </source>
</evidence>
<dbReference type="Proteomes" id="UP000254220">
    <property type="component" value="Unassembled WGS sequence"/>
</dbReference>
<organism evidence="8 9">
    <name type="scientific">Salmonella enterica subsp. indica</name>
    <dbReference type="NCBI Taxonomy" id="59207"/>
    <lineage>
        <taxon>Bacteria</taxon>
        <taxon>Pseudomonadati</taxon>
        <taxon>Pseudomonadota</taxon>
        <taxon>Gammaproteobacteria</taxon>
        <taxon>Enterobacterales</taxon>
        <taxon>Enterobacteriaceae</taxon>
        <taxon>Salmonella</taxon>
    </lineage>
</organism>
<feature type="transmembrane region" description="Helical" evidence="7">
    <location>
        <begin position="194"/>
        <end position="214"/>
    </location>
</feature>
<dbReference type="PROSITE" id="PS01061">
    <property type="entry name" value="FLIP_2"/>
    <property type="match status" value="1"/>
</dbReference>
<keyword evidence="4 7" id="KW-0812">Transmembrane</keyword>
<dbReference type="PANTHER" id="PTHR30587">
    <property type="entry name" value="FLAGELLAR BIOSYNTHETIC PROTEIN FLIP"/>
    <property type="match status" value="1"/>
</dbReference>
<proteinExistence type="inferred from homology"/>
<dbReference type="InterPro" id="IPR005773">
    <property type="entry name" value="T3SS_YscR-like"/>
</dbReference>
<dbReference type="RefSeq" id="WP_079776995.1">
    <property type="nucleotide sequence ID" value="NZ_DADWZK010000001.1"/>
</dbReference>
<evidence type="ECO:0000313" key="8">
    <source>
        <dbReference type="EMBL" id="SUI02825.1"/>
    </source>
</evidence>
<name>A0A379XRG2_SALER</name>
<dbReference type="GO" id="GO:0009306">
    <property type="term" value="P:protein secretion"/>
    <property type="evidence" value="ECO:0007669"/>
    <property type="project" value="UniProtKB-UniRule"/>
</dbReference>
<gene>
    <name evidence="8" type="primary">fliP_2</name>
    <name evidence="8" type="ORF">NCTC12420_02603</name>
</gene>
<feature type="transmembrane region" description="Helical" evidence="7">
    <location>
        <begin position="53"/>
        <end position="74"/>
    </location>
</feature>
<dbReference type="AlphaFoldDB" id="A0A379XRG2"/>
<evidence type="ECO:0000256" key="3">
    <source>
        <dbReference type="ARBA" id="ARBA00022475"/>
    </source>
</evidence>
<feature type="transmembrane region" description="Helical" evidence="7">
    <location>
        <begin position="12"/>
        <end position="41"/>
    </location>
</feature>
<keyword evidence="6 7" id="KW-0472">Membrane</keyword>
<protein>
    <submittedName>
        <fullName evidence="8">Type III secretion system protein</fullName>
    </submittedName>
</protein>
<dbReference type="InterPro" id="IPR005838">
    <property type="entry name" value="T3SS_IM_P"/>
</dbReference>
<dbReference type="NCBIfam" id="NF009438">
    <property type="entry name" value="PRK12797.1"/>
    <property type="match status" value="1"/>
</dbReference>
<dbReference type="PANTHER" id="PTHR30587:SF3">
    <property type="entry name" value="VIRULENCE PROTEIN YSCR"/>
    <property type="match status" value="1"/>
</dbReference>
<evidence type="ECO:0000313" key="9">
    <source>
        <dbReference type="Proteomes" id="UP000254220"/>
    </source>
</evidence>
<evidence type="ECO:0000256" key="6">
    <source>
        <dbReference type="ARBA" id="ARBA00023136"/>
    </source>
</evidence>
<comment type="similarity">
    <text evidence="2 7">Belongs to the FliP/MopC/SpaP family.</text>
</comment>
<evidence type="ECO:0000256" key="4">
    <source>
        <dbReference type="ARBA" id="ARBA00022692"/>
    </source>
</evidence>
<feature type="transmembrane region" description="Helical" evidence="7">
    <location>
        <begin position="160"/>
        <end position="182"/>
    </location>
</feature>
<dbReference type="Pfam" id="PF00813">
    <property type="entry name" value="FliP"/>
    <property type="match status" value="1"/>
</dbReference>
<evidence type="ECO:0000256" key="2">
    <source>
        <dbReference type="ARBA" id="ARBA00006257"/>
    </source>
</evidence>
<evidence type="ECO:0000256" key="1">
    <source>
        <dbReference type="ARBA" id="ARBA00004651"/>
    </source>
</evidence>
<keyword evidence="5 7" id="KW-1133">Transmembrane helix</keyword>
<keyword evidence="3 7" id="KW-1003">Cell membrane</keyword>
<reference evidence="8 9" key="1">
    <citation type="submission" date="2018-06" db="EMBL/GenBank/DDBJ databases">
        <authorList>
            <consortium name="Pathogen Informatics"/>
            <person name="Doyle S."/>
        </authorList>
    </citation>
    <scope>NUCLEOTIDE SEQUENCE [LARGE SCALE GENOMIC DNA]</scope>
    <source>
        <strain evidence="8 9">NCTC12420</strain>
    </source>
</reference>
<dbReference type="EMBL" id="UGYB01000001">
    <property type="protein sequence ID" value="SUI02825.1"/>
    <property type="molecule type" value="Genomic_DNA"/>
</dbReference>
<dbReference type="PRINTS" id="PR01302">
    <property type="entry name" value="TYPE3IMPPROT"/>
</dbReference>
<dbReference type="GO" id="GO:0005886">
    <property type="term" value="C:plasma membrane"/>
    <property type="evidence" value="ECO:0007669"/>
    <property type="project" value="UniProtKB-SubCell"/>
</dbReference>
<comment type="subcellular location">
    <subcellularLocation>
        <location evidence="1">Cell membrane</location>
        <topology evidence="1">Multi-pass membrane protein</topology>
    </subcellularLocation>
</comment>
<sequence length="215" mass="24117">MSLPDSPLQLIGILFLLSILPLVIVMGTSFLKLAVVFSILRNALGIQQVPPNIALYGLALVLSLFIMGPTLLAVKERWNPVQVAGAPFWMSEWDSKALAPYRQFLQKNSEEKETNYFRNLIKRTWPEDIKRKIKPDSLLILIPAFTVSQLTQAFRIGLLIYLPFLAIDLLISNILLAMGMMMVSPMTISLPFKLLIFLLAGGWDLTLAQLVQSFS</sequence>
<evidence type="ECO:0000256" key="7">
    <source>
        <dbReference type="RuleBase" id="RU362070"/>
    </source>
</evidence>
<accession>A0A379XRG2</accession>